<dbReference type="HOGENOM" id="CLU_2731854_0_0_5"/>
<accession>J0R0D0</accession>
<reference evidence="2 3" key="1">
    <citation type="submission" date="2012-03" db="EMBL/GenBank/DDBJ databases">
        <title>The Genome Sequence of Bartonella tamiae Th239.</title>
        <authorList>
            <consortium name="The Broad Institute Genome Sequencing Platform"/>
            <consortium name="The Broad Institute Genome Sequencing Center for Infectious Disease"/>
            <person name="Feldgarden M."/>
            <person name="Kirby J."/>
            <person name="Kosoy M."/>
            <person name="Birtles R."/>
            <person name="Probert W.S."/>
            <person name="Chiaraviglio L."/>
            <person name="Young S.K."/>
            <person name="Zeng Q."/>
            <person name="Gargeya S."/>
            <person name="Fitzgerald M."/>
            <person name="Haas B."/>
            <person name="Abouelleil A."/>
            <person name="Alvarado L."/>
            <person name="Arachchi H.M."/>
            <person name="Berlin A."/>
            <person name="Chapman S.B."/>
            <person name="Gearin G."/>
            <person name="Goldberg J."/>
            <person name="Griggs A."/>
            <person name="Gujja S."/>
            <person name="Hansen M."/>
            <person name="Heiman D."/>
            <person name="Howarth C."/>
            <person name="Larimer J."/>
            <person name="Lui A."/>
            <person name="MacDonald P.J.P."/>
            <person name="McCowen C."/>
            <person name="Montmayeur A."/>
            <person name="Murphy C."/>
            <person name="Neiman D."/>
            <person name="Pearson M."/>
            <person name="Priest M."/>
            <person name="Roberts A."/>
            <person name="Saif S."/>
            <person name="Shea T."/>
            <person name="Sisk P."/>
            <person name="Stolte C."/>
            <person name="Sykes S."/>
            <person name="Wortman J."/>
            <person name="Nusbaum C."/>
            <person name="Birren B."/>
        </authorList>
    </citation>
    <scope>NUCLEOTIDE SEQUENCE [LARGE SCALE GENOMIC DNA]</scope>
    <source>
        <strain evidence="2 3">Th239</strain>
    </source>
</reference>
<keyword evidence="3" id="KW-1185">Reference proteome</keyword>
<proteinExistence type="predicted"/>
<evidence type="ECO:0000313" key="2">
    <source>
        <dbReference type="EMBL" id="EJF88944.1"/>
    </source>
</evidence>
<name>J0R0D0_9HYPH</name>
<dbReference type="AlphaFoldDB" id="J0R0D0"/>
<keyword evidence="1" id="KW-1133">Transmembrane helix</keyword>
<gene>
    <name evidence="2" type="ORF">ME5_01495</name>
</gene>
<comment type="caution">
    <text evidence="2">The sequence shown here is derived from an EMBL/GenBank/DDBJ whole genome shotgun (WGS) entry which is preliminary data.</text>
</comment>
<evidence type="ECO:0000256" key="1">
    <source>
        <dbReference type="SAM" id="Phobius"/>
    </source>
</evidence>
<sequence>MIAVCKFENNFFYYVFLYYVITLIYLDCVLFRTLKIFIFYRIVDNKSDYISLIYHEDTGDRKIAITPLATN</sequence>
<keyword evidence="1" id="KW-0472">Membrane</keyword>
<dbReference type="EMBL" id="AIMB01000008">
    <property type="protein sequence ID" value="EJF88944.1"/>
    <property type="molecule type" value="Genomic_DNA"/>
</dbReference>
<organism evidence="2 3">
    <name type="scientific">Bartonella tamiae Th239</name>
    <dbReference type="NCBI Taxonomy" id="1094558"/>
    <lineage>
        <taxon>Bacteria</taxon>
        <taxon>Pseudomonadati</taxon>
        <taxon>Pseudomonadota</taxon>
        <taxon>Alphaproteobacteria</taxon>
        <taxon>Hyphomicrobiales</taxon>
        <taxon>Bartonellaceae</taxon>
        <taxon>Bartonella</taxon>
    </lineage>
</organism>
<feature type="transmembrane region" description="Helical" evidence="1">
    <location>
        <begin position="12"/>
        <end position="31"/>
    </location>
</feature>
<keyword evidence="1" id="KW-0812">Transmembrane</keyword>
<dbReference type="Proteomes" id="UP000008952">
    <property type="component" value="Unassembled WGS sequence"/>
</dbReference>
<protein>
    <submittedName>
        <fullName evidence="2">Uncharacterized protein</fullName>
    </submittedName>
</protein>
<evidence type="ECO:0000313" key="3">
    <source>
        <dbReference type="Proteomes" id="UP000008952"/>
    </source>
</evidence>